<evidence type="ECO:0000313" key="9">
    <source>
        <dbReference type="Proteomes" id="UP000294854"/>
    </source>
</evidence>
<dbReference type="InterPro" id="IPR006043">
    <property type="entry name" value="NCS2"/>
</dbReference>
<keyword evidence="5 7" id="KW-1133">Transmembrane helix</keyword>
<accession>A0A4R5NPN3</accession>
<dbReference type="PANTHER" id="PTHR42810">
    <property type="entry name" value="PURINE PERMEASE C1399.01C-RELATED"/>
    <property type="match status" value="1"/>
</dbReference>
<comment type="similarity">
    <text evidence="2">Belongs to the nucleobase:cation symporter-2 (NCS2) (TC 2.A.40) family.</text>
</comment>
<dbReference type="PANTHER" id="PTHR42810:SF2">
    <property type="entry name" value="PURINE PERMEASE C1399.01C-RELATED"/>
    <property type="match status" value="1"/>
</dbReference>
<keyword evidence="9" id="KW-1185">Reference proteome</keyword>
<dbReference type="Proteomes" id="UP000294854">
    <property type="component" value="Unassembled WGS sequence"/>
</dbReference>
<evidence type="ECO:0000313" key="8">
    <source>
        <dbReference type="EMBL" id="TDG78608.1"/>
    </source>
</evidence>
<feature type="transmembrane region" description="Helical" evidence="7">
    <location>
        <begin position="48"/>
        <end position="67"/>
    </location>
</feature>
<dbReference type="GO" id="GO:0042907">
    <property type="term" value="F:xanthine transmembrane transporter activity"/>
    <property type="evidence" value="ECO:0007669"/>
    <property type="project" value="TreeGrafter"/>
</dbReference>
<evidence type="ECO:0000256" key="4">
    <source>
        <dbReference type="ARBA" id="ARBA00022692"/>
    </source>
</evidence>
<feature type="transmembrane region" description="Helical" evidence="7">
    <location>
        <begin position="376"/>
        <end position="393"/>
    </location>
</feature>
<feature type="transmembrane region" description="Helical" evidence="7">
    <location>
        <begin position="98"/>
        <end position="120"/>
    </location>
</feature>
<feature type="transmembrane region" description="Helical" evidence="7">
    <location>
        <begin position="127"/>
        <end position="149"/>
    </location>
</feature>
<organism evidence="8 9">
    <name type="scientific">Secundilactobacillus malefermentans</name>
    <dbReference type="NCBI Taxonomy" id="176292"/>
    <lineage>
        <taxon>Bacteria</taxon>
        <taxon>Bacillati</taxon>
        <taxon>Bacillota</taxon>
        <taxon>Bacilli</taxon>
        <taxon>Lactobacillales</taxon>
        <taxon>Lactobacillaceae</taxon>
        <taxon>Secundilactobacillus</taxon>
    </lineage>
</organism>
<dbReference type="Pfam" id="PF00860">
    <property type="entry name" value="Xan_ur_permease"/>
    <property type="match status" value="1"/>
</dbReference>
<feature type="transmembrane region" description="Helical" evidence="7">
    <location>
        <begin position="314"/>
        <end position="338"/>
    </location>
</feature>
<dbReference type="AlphaFoldDB" id="A0A4R5NPN3"/>
<feature type="transmembrane region" description="Helical" evidence="7">
    <location>
        <begin position="399"/>
        <end position="417"/>
    </location>
</feature>
<feature type="transmembrane region" description="Helical" evidence="7">
    <location>
        <begin position="188"/>
        <end position="218"/>
    </location>
</feature>
<feature type="transmembrane region" description="Helical" evidence="7">
    <location>
        <begin position="344"/>
        <end position="364"/>
    </location>
</feature>
<feature type="transmembrane region" description="Helical" evidence="7">
    <location>
        <begin position="74"/>
        <end position="92"/>
    </location>
</feature>
<dbReference type="OrthoDB" id="9779092at2"/>
<evidence type="ECO:0000256" key="6">
    <source>
        <dbReference type="ARBA" id="ARBA00023136"/>
    </source>
</evidence>
<proteinExistence type="inferred from homology"/>
<gene>
    <name evidence="8" type="ORF">C5L31_001863</name>
</gene>
<feature type="transmembrane region" description="Helical" evidence="7">
    <location>
        <begin position="161"/>
        <end position="181"/>
    </location>
</feature>
<dbReference type="EMBL" id="PUFO01000035">
    <property type="protein sequence ID" value="TDG78608.1"/>
    <property type="molecule type" value="Genomic_DNA"/>
</dbReference>
<reference evidence="8 9" key="1">
    <citation type="journal article" date="2019" name="Appl. Microbiol. Biotechnol.">
        <title>Uncovering carbohydrate metabolism through a genotype-phenotype association study of 56 lactic acid bacteria genomes.</title>
        <authorList>
            <person name="Buron-Moles G."/>
            <person name="Chailyan A."/>
            <person name="Dolejs I."/>
            <person name="Forster J."/>
            <person name="Miks M.H."/>
        </authorList>
    </citation>
    <scope>NUCLEOTIDE SEQUENCE [LARGE SCALE GENOMIC DNA]</scope>
    <source>
        <strain evidence="8 9">ATCC 49373</strain>
    </source>
</reference>
<dbReference type="NCBIfam" id="TIGR00801">
    <property type="entry name" value="ncs2"/>
    <property type="match status" value="1"/>
</dbReference>
<dbReference type="GO" id="GO:0005886">
    <property type="term" value="C:plasma membrane"/>
    <property type="evidence" value="ECO:0007669"/>
    <property type="project" value="TreeGrafter"/>
</dbReference>
<keyword evidence="3" id="KW-0813">Transport</keyword>
<dbReference type="InterPro" id="IPR006042">
    <property type="entry name" value="Xan_ur_permease"/>
</dbReference>
<evidence type="ECO:0000256" key="1">
    <source>
        <dbReference type="ARBA" id="ARBA00004141"/>
    </source>
</evidence>
<keyword evidence="6 7" id="KW-0472">Membrane</keyword>
<feature type="transmembrane region" description="Helical" evidence="7">
    <location>
        <begin position="230"/>
        <end position="250"/>
    </location>
</feature>
<name>A0A4R5NPN3_9LACO</name>
<evidence type="ECO:0000256" key="3">
    <source>
        <dbReference type="ARBA" id="ARBA00022448"/>
    </source>
</evidence>
<sequence>MKEPEFHDNDAVLDIHDKPKFWAWVGLSLQHMFSMFGSTVIVPLLVGLSPSIALFASGVGTLLHIMITQRKIPAYMGSSFAFITPMLALMKTTGYPGIGQGVVAVGVVYLIVALIIGLVGSDWIDKILPPIVVGPVVMVIGLSLAGSAATDAMMKNGTYNLEYFLVAMATLLLAICFNMFFKGFMGLIPVLLAIVCGYLISLALGIVDVHSIAIAPWFKLPAFQIPGLTYHFHFEWSAIITIAPIAFVTMTEHMGHIMVLNNLTKRDFFLDPGLHRTLAGDGAASIFAGLVGAPAMTSYGENIGVMAITKVHSVYVLMGAAGFAILFSFVSKLNAIIMAMPLPVIGGISFLLFGTIASAGITVMTDHKIDMNKKRNLMIASTVMIIGVGNAYLQLGKFQFTGVALATILGIVLNLILPQEAATE</sequence>
<evidence type="ECO:0000256" key="5">
    <source>
        <dbReference type="ARBA" id="ARBA00022989"/>
    </source>
</evidence>
<dbReference type="PROSITE" id="PS01116">
    <property type="entry name" value="XANTH_URACIL_PERMASE"/>
    <property type="match status" value="1"/>
</dbReference>
<dbReference type="STRING" id="1122149.FD44_GL001634"/>
<comment type="caution">
    <text evidence="8">The sequence shown here is derived from an EMBL/GenBank/DDBJ whole genome shotgun (WGS) entry which is preliminary data.</text>
</comment>
<keyword evidence="4 7" id="KW-0812">Transmembrane</keyword>
<protein>
    <recommendedName>
        <fullName evidence="10">Uracil permease</fullName>
    </recommendedName>
</protein>
<evidence type="ECO:0000256" key="2">
    <source>
        <dbReference type="ARBA" id="ARBA00008821"/>
    </source>
</evidence>
<dbReference type="RefSeq" id="WP_010619098.1">
    <property type="nucleotide sequence ID" value="NZ_PUFO01000035.1"/>
</dbReference>
<comment type="subcellular location">
    <subcellularLocation>
        <location evidence="1">Membrane</location>
        <topology evidence="1">Multi-pass membrane protein</topology>
    </subcellularLocation>
</comment>
<evidence type="ECO:0008006" key="10">
    <source>
        <dbReference type="Google" id="ProtNLM"/>
    </source>
</evidence>
<evidence type="ECO:0000256" key="7">
    <source>
        <dbReference type="SAM" id="Phobius"/>
    </source>
</evidence>